<proteinExistence type="predicted"/>
<dbReference type="PANTHER" id="PTHR37946:SF1">
    <property type="entry name" value="SLL1969 PROTEIN"/>
    <property type="match status" value="1"/>
</dbReference>
<organism evidence="1 2">
    <name type="scientific">Tabrizicola oligotrophica</name>
    <dbReference type="NCBI Taxonomy" id="2710650"/>
    <lineage>
        <taxon>Bacteria</taxon>
        <taxon>Pseudomonadati</taxon>
        <taxon>Pseudomonadota</taxon>
        <taxon>Alphaproteobacteria</taxon>
        <taxon>Rhodobacterales</taxon>
        <taxon>Paracoccaceae</taxon>
        <taxon>Tabrizicola</taxon>
    </lineage>
</organism>
<dbReference type="PANTHER" id="PTHR37946">
    <property type="entry name" value="SLL1969 PROTEIN"/>
    <property type="match status" value="1"/>
</dbReference>
<dbReference type="SUPFAM" id="SSF53474">
    <property type="entry name" value="alpha/beta-Hydrolases"/>
    <property type="match status" value="1"/>
</dbReference>
<keyword evidence="2" id="KW-1185">Reference proteome</keyword>
<dbReference type="GO" id="GO:0016787">
    <property type="term" value="F:hydrolase activity"/>
    <property type="evidence" value="ECO:0007669"/>
    <property type="project" value="UniProtKB-KW"/>
</dbReference>
<evidence type="ECO:0000313" key="2">
    <source>
        <dbReference type="Proteomes" id="UP000477782"/>
    </source>
</evidence>
<accession>A0A6M0QTE8</accession>
<name>A0A6M0QTE8_9RHOB</name>
<reference evidence="1 2" key="1">
    <citation type="submission" date="2020-02" db="EMBL/GenBank/DDBJ databases">
        <authorList>
            <person name="Chen W.-M."/>
        </authorList>
    </citation>
    <scope>NUCLEOTIDE SEQUENCE [LARGE SCALE GENOMIC DNA]</scope>
    <source>
        <strain evidence="1 2">KMS-5</strain>
    </source>
</reference>
<gene>
    <name evidence="1" type="ORF">G4Z14_10560</name>
</gene>
<sequence length="237" mass="25353">MAMKIVARPGAGDEVVILLHGLSRTPRSLRLLQEALVQAGYGVMNHGYPSTKEPIAQLVERVGRRVAACGARRVHFVTHSLGGILARAWLAENRPPLMGRVVMLAPPNGGSELVDRFGDLGAFHWLMGPAGVELGTGPESFPNRLALPEYEVGVIAGTVPLNPLMGKIIPGPNDGKVSVASTRLEGAQHITLPVSHTFLMNNPMVIAQVLAFLREGAFEDDLTLPAAVMRLVTALKR</sequence>
<keyword evidence="1" id="KW-0378">Hydrolase</keyword>
<comment type="caution">
    <text evidence="1">The sequence shown here is derived from an EMBL/GenBank/DDBJ whole genome shotgun (WGS) entry which is preliminary data.</text>
</comment>
<dbReference type="AlphaFoldDB" id="A0A6M0QTE8"/>
<dbReference type="Proteomes" id="UP000477782">
    <property type="component" value="Unassembled WGS sequence"/>
</dbReference>
<dbReference type="RefSeq" id="WP_164625491.1">
    <property type="nucleotide sequence ID" value="NZ_JAAIVJ010000005.1"/>
</dbReference>
<dbReference type="Gene3D" id="3.40.50.1820">
    <property type="entry name" value="alpha/beta hydrolase"/>
    <property type="match status" value="1"/>
</dbReference>
<dbReference type="InterPro" id="IPR029058">
    <property type="entry name" value="AB_hydrolase_fold"/>
</dbReference>
<evidence type="ECO:0000313" key="1">
    <source>
        <dbReference type="EMBL" id="NEY90738.1"/>
    </source>
</evidence>
<protein>
    <submittedName>
        <fullName evidence="1">Alpha/beta fold hydrolase</fullName>
    </submittedName>
</protein>
<dbReference type="EMBL" id="JAAIVJ010000005">
    <property type="protein sequence ID" value="NEY90738.1"/>
    <property type="molecule type" value="Genomic_DNA"/>
</dbReference>